<evidence type="ECO:0000313" key="2">
    <source>
        <dbReference type="EMBL" id="KAK6144592.1"/>
    </source>
</evidence>
<dbReference type="SUPFAM" id="SSF56672">
    <property type="entry name" value="DNA/RNA polymerases"/>
    <property type="match status" value="1"/>
</dbReference>
<dbReference type="Proteomes" id="UP001318860">
    <property type="component" value="Unassembled WGS sequence"/>
</dbReference>
<feature type="domain" description="Reverse transcriptase Ty1/copia-type" evidence="1">
    <location>
        <begin position="3"/>
        <end position="82"/>
    </location>
</feature>
<accession>A0ABR0WB09</accession>
<dbReference type="PANTHER" id="PTHR11439:SF500">
    <property type="entry name" value="RNA-DIRECTED DNA POLYMERASE"/>
    <property type="match status" value="1"/>
</dbReference>
<comment type="caution">
    <text evidence="2">The sequence shown here is derived from an EMBL/GenBank/DDBJ whole genome shotgun (WGS) entry which is preliminary data.</text>
</comment>
<dbReference type="Pfam" id="PF07727">
    <property type="entry name" value="RVT_2"/>
    <property type="match status" value="1"/>
</dbReference>
<evidence type="ECO:0000313" key="3">
    <source>
        <dbReference type="Proteomes" id="UP001318860"/>
    </source>
</evidence>
<dbReference type="CDD" id="cd09272">
    <property type="entry name" value="RNase_HI_RT_Ty1"/>
    <property type="match status" value="1"/>
</dbReference>
<keyword evidence="3" id="KW-1185">Reference proteome</keyword>
<gene>
    <name evidence="2" type="ORF">DH2020_021412</name>
</gene>
<organism evidence="2 3">
    <name type="scientific">Rehmannia glutinosa</name>
    <name type="common">Chinese foxglove</name>
    <dbReference type="NCBI Taxonomy" id="99300"/>
    <lineage>
        <taxon>Eukaryota</taxon>
        <taxon>Viridiplantae</taxon>
        <taxon>Streptophyta</taxon>
        <taxon>Embryophyta</taxon>
        <taxon>Tracheophyta</taxon>
        <taxon>Spermatophyta</taxon>
        <taxon>Magnoliopsida</taxon>
        <taxon>eudicotyledons</taxon>
        <taxon>Gunneridae</taxon>
        <taxon>Pentapetalae</taxon>
        <taxon>asterids</taxon>
        <taxon>lamiids</taxon>
        <taxon>Lamiales</taxon>
        <taxon>Orobanchaceae</taxon>
        <taxon>Rehmannieae</taxon>
        <taxon>Rehmannia</taxon>
    </lineage>
</organism>
<dbReference type="InterPro" id="IPR043502">
    <property type="entry name" value="DNA/RNA_pol_sf"/>
</dbReference>
<dbReference type="InterPro" id="IPR013103">
    <property type="entry name" value="RVT_2"/>
</dbReference>
<dbReference type="EMBL" id="JABTTQ020000012">
    <property type="protein sequence ID" value="KAK6144592.1"/>
    <property type="molecule type" value="Genomic_DNA"/>
</dbReference>
<evidence type="ECO:0000259" key="1">
    <source>
        <dbReference type="Pfam" id="PF07727"/>
    </source>
</evidence>
<sequence length="274" mass="31066">MFILTYVDDMIVTGTNETEIQSLIEQLKQHFSIKDLGDLHYFLGIEFKHTISGMFLSQIKYIQDLLSKAGMQGAKSSTTPMVGNPPLSKFNGQPIADASLYRSIVGGFHYVTITRPEISYIVNKVSQFMQFPLDTHWKAVKRILWYLVGNVHLGLHFIQSDSLIVTAFCDADWGSDLDDRRSTSGFCVFMGKNLVSWSSKKQALVSRSSTEAKYRSLAYTVCDLIWLLSLFKELHIPHMPSLDQAADIFTKPLSGQFFIRMRNKLHIIPDPTSN</sequence>
<protein>
    <recommendedName>
        <fullName evidence="1">Reverse transcriptase Ty1/copia-type domain-containing protein</fullName>
    </recommendedName>
</protein>
<reference evidence="2 3" key="1">
    <citation type="journal article" date="2021" name="Comput. Struct. Biotechnol. J.">
        <title>De novo genome assembly of the potent medicinal plant Rehmannia glutinosa using nanopore technology.</title>
        <authorList>
            <person name="Ma L."/>
            <person name="Dong C."/>
            <person name="Song C."/>
            <person name="Wang X."/>
            <person name="Zheng X."/>
            <person name="Niu Y."/>
            <person name="Chen S."/>
            <person name="Feng W."/>
        </authorList>
    </citation>
    <scope>NUCLEOTIDE SEQUENCE [LARGE SCALE GENOMIC DNA]</scope>
    <source>
        <strain evidence="2">DH-2019</strain>
    </source>
</reference>
<proteinExistence type="predicted"/>
<dbReference type="PANTHER" id="PTHR11439">
    <property type="entry name" value="GAG-POL-RELATED RETROTRANSPOSON"/>
    <property type="match status" value="1"/>
</dbReference>
<name>A0ABR0WB09_REHGL</name>